<feature type="compositionally biased region" description="Polar residues" evidence="1">
    <location>
        <begin position="117"/>
        <end position="141"/>
    </location>
</feature>
<evidence type="ECO:0000256" key="1">
    <source>
        <dbReference type="SAM" id="MobiDB-lite"/>
    </source>
</evidence>
<dbReference type="EMBL" id="CAFBMC010000002">
    <property type="protein sequence ID" value="CAB4887647.1"/>
    <property type="molecule type" value="Genomic_DNA"/>
</dbReference>
<accession>A0A6J7EVS9</accession>
<proteinExistence type="predicted"/>
<name>A0A6J7EVS9_9ZZZZ</name>
<evidence type="ECO:0000256" key="2">
    <source>
        <dbReference type="SAM" id="Phobius"/>
    </source>
</evidence>
<gene>
    <name evidence="3" type="ORF">UFOPK3495_00058</name>
</gene>
<feature type="transmembrane region" description="Helical" evidence="2">
    <location>
        <begin position="12"/>
        <end position="32"/>
    </location>
</feature>
<dbReference type="AlphaFoldDB" id="A0A6J7EVS9"/>
<dbReference type="Pfam" id="PF14012">
    <property type="entry name" value="DUF4229"/>
    <property type="match status" value="1"/>
</dbReference>
<protein>
    <submittedName>
        <fullName evidence="3">Unannotated protein</fullName>
    </submittedName>
</protein>
<keyword evidence="2" id="KW-0472">Membrane</keyword>
<feature type="transmembrane region" description="Helical" evidence="2">
    <location>
        <begin position="38"/>
        <end position="56"/>
    </location>
</feature>
<dbReference type="InterPro" id="IPR025323">
    <property type="entry name" value="DUF4229"/>
</dbReference>
<evidence type="ECO:0000313" key="3">
    <source>
        <dbReference type="EMBL" id="CAB4887647.1"/>
    </source>
</evidence>
<keyword evidence="2" id="KW-1133">Transmembrane helix</keyword>
<sequence>MTKSKNRWLNFATYTGLRLLLWLGVWAILQFLTPVKGIMAVVLALLISSAISIVLLDRQRDIMSESVGAFFSGINQKIESSGAAEDVWQEDILRERSRPGEQRAGTNTVKQDEHSGLLQSDNEVGSDSTAGDETDRLNSQGKTEKDQQ</sequence>
<reference evidence="3" key="1">
    <citation type="submission" date="2020-05" db="EMBL/GenBank/DDBJ databases">
        <authorList>
            <person name="Chiriac C."/>
            <person name="Salcher M."/>
            <person name="Ghai R."/>
            <person name="Kavagutti S V."/>
        </authorList>
    </citation>
    <scope>NUCLEOTIDE SEQUENCE</scope>
</reference>
<feature type="region of interest" description="Disordered" evidence="1">
    <location>
        <begin position="94"/>
        <end position="148"/>
    </location>
</feature>
<keyword evidence="2" id="KW-0812">Transmembrane</keyword>
<organism evidence="3">
    <name type="scientific">freshwater metagenome</name>
    <dbReference type="NCBI Taxonomy" id="449393"/>
    <lineage>
        <taxon>unclassified sequences</taxon>
        <taxon>metagenomes</taxon>
        <taxon>ecological metagenomes</taxon>
    </lineage>
</organism>